<evidence type="ECO:0000313" key="8">
    <source>
        <dbReference type="EMBL" id="MDT2598885.1"/>
    </source>
</evidence>
<dbReference type="EMBL" id="JARPYI010000001">
    <property type="protein sequence ID" value="MDT2598885.1"/>
    <property type="molecule type" value="Genomic_DNA"/>
</dbReference>
<dbReference type="PROSITE" id="PS51093">
    <property type="entry name" value="PTS_EIIA_TYPE_1"/>
    <property type="match status" value="1"/>
</dbReference>
<feature type="domain" description="PTS EIIA type-1" evidence="7">
    <location>
        <begin position="26"/>
        <end position="130"/>
    </location>
</feature>
<dbReference type="InterPro" id="IPR011055">
    <property type="entry name" value="Dup_hybrid_motif"/>
</dbReference>
<comment type="caution">
    <text evidence="8">The sequence shown here is derived from an EMBL/GenBank/DDBJ whole genome shotgun (WGS) entry which is preliminary data.</text>
</comment>
<dbReference type="Pfam" id="PF00358">
    <property type="entry name" value="PTS_EIIA_1"/>
    <property type="match status" value="1"/>
</dbReference>
<dbReference type="NCBIfam" id="TIGR00830">
    <property type="entry name" value="PTBA"/>
    <property type="match status" value="1"/>
</dbReference>
<evidence type="ECO:0000256" key="6">
    <source>
        <dbReference type="ARBA" id="ARBA00022777"/>
    </source>
</evidence>
<gene>
    <name evidence="8" type="ORF">P7D85_03810</name>
</gene>
<evidence type="ECO:0000313" key="9">
    <source>
        <dbReference type="Proteomes" id="UP001252875"/>
    </source>
</evidence>
<evidence type="ECO:0000256" key="4">
    <source>
        <dbReference type="ARBA" id="ARBA00022679"/>
    </source>
</evidence>
<dbReference type="Gene3D" id="2.70.70.10">
    <property type="entry name" value="Glucose Permease (Domain IIA)"/>
    <property type="match status" value="1"/>
</dbReference>
<dbReference type="PROSITE" id="PS00371">
    <property type="entry name" value="PTS_EIIA_TYPE_1_HIS"/>
    <property type="match status" value="1"/>
</dbReference>
<dbReference type="InterPro" id="IPR050890">
    <property type="entry name" value="PTS_EIIA_component"/>
</dbReference>
<evidence type="ECO:0000256" key="5">
    <source>
        <dbReference type="ARBA" id="ARBA00022683"/>
    </source>
</evidence>
<evidence type="ECO:0000259" key="7">
    <source>
        <dbReference type="PROSITE" id="PS51093"/>
    </source>
</evidence>
<protein>
    <submittedName>
        <fullName evidence="8">PTS glucose transporter subunit IIA</fullName>
    </submittedName>
</protein>
<proteinExistence type="predicted"/>
<accession>A0ABU3EVJ0</accession>
<sequence length="153" mass="16288">MGFFNKKSLVYSPAKGLVKPIAKVNDEMFSTKALGDGFAVEPADGTITAPVNGTVTSIFPTKHAISLKGKNGLDVLLHIGIDTVELNGSGFTIKVEEGEKVTPDTVLAEVDFDFLQAEGKDTDVMVVFTNLDKRTLEIEEGQADTGQEIGVVS</sequence>
<name>A0ABU3EVJ0_9ENTE</name>
<evidence type="ECO:0000256" key="3">
    <source>
        <dbReference type="ARBA" id="ARBA00022597"/>
    </source>
</evidence>
<keyword evidence="3 8" id="KW-0762">Sugar transport</keyword>
<organism evidence="8 9">
    <name type="scientific">Enterococcus hulanensis</name>
    <dbReference type="NCBI Taxonomy" id="2559929"/>
    <lineage>
        <taxon>Bacteria</taxon>
        <taxon>Bacillati</taxon>
        <taxon>Bacillota</taxon>
        <taxon>Bacilli</taxon>
        <taxon>Lactobacillales</taxon>
        <taxon>Enterococcaceae</taxon>
        <taxon>Enterococcus</taxon>
    </lineage>
</organism>
<evidence type="ECO:0000256" key="1">
    <source>
        <dbReference type="ARBA" id="ARBA00004496"/>
    </source>
</evidence>
<dbReference type="Proteomes" id="UP001252875">
    <property type="component" value="Unassembled WGS sequence"/>
</dbReference>
<dbReference type="SUPFAM" id="SSF51261">
    <property type="entry name" value="Duplicated hybrid motif"/>
    <property type="match status" value="1"/>
</dbReference>
<keyword evidence="9" id="KW-1185">Reference proteome</keyword>
<dbReference type="PANTHER" id="PTHR45008">
    <property type="entry name" value="PTS SYSTEM GLUCOSE-SPECIFIC EIIA COMPONENT"/>
    <property type="match status" value="1"/>
</dbReference>
<evidence type="ECO:0000256" key="2">
    <source>
        <dbReference type="ARBA" id="ARBA00022448"/>
    </source>
</evidence>
<dbReference type="RefSeq" id="WP_311820939.1">
    <property type="nucleotide sequence ID" value="NZ_JARPYF010000001.1"/>
</dbReference>
<comment type="subcellular location">
    <subcellularLocation>
        <location evidence="1">Cytoplasm</location>
    </subcellularLocation>
</comment>
<keyword evidence="5" id="KW-0598">Phosphotransferase system</keyword>
<keyword evidence="4" id="KW-0808">Transferase</keyword>
<keyword evidence="2" id="KW-0813">Transport</keyword>
<dbReference type="InterPro" id="IPR001127">
    <property type="entry name" value="PTS_EIIA_1_perm"/>
</dbReference>
<reference evidence="8 9" key="1">
    <citation type="submission" date="2023-03" db="EMBL/GenBank/DDBJ databases">
        <authorList>
            <person name="Shen W."/>
            <person name="Cai J."/>
        </authorList>
    </citation>
    <scope>NUCLEOTIDE SEQUENCE [LARGE SCALE GENOMIC DNA]</scope>
    <source>
        <strain evidence="8 9">D6-4</strain>
    </source>
</reference>
<keyword evidence="6" id="KW-0418">Kinase</keyword>
<dbReference type="PANTHER" id="PTHR45008:SF1">
    <property type="entry name" value="PTS SYSTEM GLUCOSE-SPECIFIC EIIA COMPONENT"/>
    <property type="match status" value="1"/>
</dbReference>